<evidence type="ECO:0000256" key="3">
    <source>
        <dbReference type="ARBA" id="ARBA00023125"/>
    </source>
</evidence>
<keyword evidence="3" id="KW-0238">DNA-binding</keyword>
<feature type="domain" description="PriA DNA helicase Cys-rich region (CRR)" evidence="5">
    <location>
        <begin position="76"/>
        <end position="101"/>
    </location>
</feature>
<proteinExistence type="predicted"/>
<evidence type="ECO:0000256" key="2">
    <source>
        <dbReference type="ARBA" id="ARBA00022840"/>
    </source>
</evidence>
<evidence type="ECO:0000259" key="4">
    <source>
        <dbReference type="Pfam" id="PF18074"/>
    </source>
</evidence>
<feature type="domain" description="Primosomal protein N C-terminal" evidence="4">
    <location>
        <begin position="254"/>
        <end position="340"/>
    </location>
</feature>
<organism evidence="6 7">
    <name type="scientific">Deinococcus lacus</name>
    <dbReference type="NCBI Taxonomy" id="392561"/>
    <lineage>
        <taxon>Bacteria</taxon>
        <taxon>Thermotogati</taxon>
        <taxon>Deinococcota</taxon>
        <taxon>Deinococci</taxon>
        <taxon>Deinococcales</taxon>
        <taxon>Deinococcaceae</taxon>
        <taxon>Deinococcus</taxon>
    </lineage>
</organism>
<evidence type="ECO:0000256" key="1">
    <source>
        <dbReference type="ARBA" id="ARBA00022741"/>
    </source>
</evidence>
<evidence type="ECO:0008006" key="8">
    <source>
        <dbReference type="Google" id="ProtNLM"/>
    </source>
</evidence>
<keyword evidence="2" id="KW-0067">ATP-binding</keyword>
<evidence type="ECO:0000259" key="5">
    <source>
        <dbReference type="Pfam" id="PF18319"/>
    </source>
</evidence>
<keyword evidence="7" id="KW-1185">Reference proteome</keyword>
<reference evidence="7" key="1">
    <citation type="journal article" date="2019" name="Int. J. Syst. Evol. Microbiol.">
        <title>The Global Catalogue of Microorganisms (GCM) 10K type strain sequencing project: providing services to taxonomists for standard genome sequencing and annotation.</title>
        <authorList>
            <consortium name="The Broad Institute Genomics Platform"/>
            <consortium name="The Broad Institute Genome Sequencing Center for Infectious Disease"/>
            <person name="Wu L."/>
            <person name="Ma J."/>
        </authorList>
    </citation>
    <scope>NUCLEOTIDE SEQUENCE [LARGE SCALE GENOMIC DNA]</scope>
    <source>
        <strain evidence="7">CGMCC 1.15772</strain>
    </source>
</reference>
<name>A0ABW1YCQ6_9DEIO</name>
<sequence length="346" mass="37708">MRLHTVDYSAPAAAAELGPLSSPHLRSGGEGYPLSHDLKRVLRQVQERGRQAVLVAPRRGYSAVLRCPACEHTPGCPHCDVPLRFHQQSRSLACHQCGYRQGVPERCECCGERMWQARGPGTEWIAAEVCRLLEIPVLRYDRDHQDDLSHLYAGASGVVVGTSMLLSQPALPELALIGVTLADTWLNISDFRAGERYHRLLWQLAGWHPQRAPLLLVQTFQPGHPALRAVAEGRDVAEYGRSELPTRQALGYPPFTRLATLEVAARDPARASASAAAVAAALYAGGATQAEILGPAPSPVARVRGVYPYTLLLRARSDQRLSELLAVLNQPGLGRVRVDVSPRGMV</sequence>
<dbReference type="InterPro" id="IPR041236">
    <property type="entry name" value="PriA_C"/>
</dbReference>
<dbReference type="Pfam" id="PF18074">
    <property type="entry name" value="PriA_C"/>
    <property type="match status" value="1"/>
</dbReference>
<dbReference type="EMBL" id="JBHSWD010000001">
    <property type="protein sequence ID" value="MFC6592111.1"/>
    <property type="molecule type" value="Genomic_DNA"/>
</dbReference>
<protein>
    <recommendedName>
        <fullName evidence="8">Primosomal protein N</fullName>
    </recommendedName>
</protein>
<comment type="caution">
    <text evidence="6">The sequence shown here is derived from an EMBL/GenBank/DDBJ whole genome shotgun (WGS) entry which is preliminary data.</text>
</comment>
<evidence type="ECO:0000313" key="7">
    <source>
        <dbReference type="Proteomes" id="UP001596297"/>
    </source>
</evidence>
<dbReference type="Pfam" id="PF18319">
    <property type="entry name" value="Zn_ribbon_PriA"/>
    <property type="match status" value="1"/>
</dbReference>
<dbReference type="Proteomes" id="UP001596297">
    <property type="component" value="Unassembled WGS sequence"/>
</dbReference>
<evidence type="ECO:0000313" key="6">
    <source>
        <dbReference type="EMBL" id="MFC6592111.1"/>
    </source>
</evidence>
<keyword evidence="1" id="KW-0547">Nucleotide-binding</keyword>
<dbReference type="InterPro" id="IPR040498">
    <property type="entry name" value="PriA_CRR"/>
</dbReference>
<accession>A0ABW1YCQ6</accession>
<gene>
    <name evidence="6" type="ORF">ACFP81_08920</name>
</gene>
<dbReference type="RefSeq" id="WP_380083124.1">
    <property type="nucleotide sequence ID" value="NZ_JBHSWD010000001.1"/>
</dbReference>
<dbReference type="PANTHER" id="PTHR30580:SF0">
    <property type="entry name" value="PRIMOSOMAL PROTEIN N"/>
    <property type="match status" value="1"/>
</dbReference>
<dbReference type="PANTHER" id="PTHR30580">
    <property type="entry name" value="PRIMOSOMAL PROTEIN N"/>
    <property type="match status" value="1"/>
</dbReference>